<proteinExistence type="inferred from homology"/>
<evidence type="ECO:0000256" key="2">
    <source>
        <dbReference type="ARBA" id="ARBA00009937"/>
    </source>
</evidence>
<dbReference type="Pfam" id="PF15699">
    <property type="entry name" value="NPR1_interact"/>
    <property type="match status" value="1"/>
</dbReference>
<comment type="subcellular location">
    <subcellularLocation>
        <location evidence="1">Nucleus</location>
    </subcellularLocation>
</comment>
<accession>A0A6A1VVJ0</accession>
<protein>
    <recommendedName>
        <fullName evidence="7">Protein NIM1-INTERACTING 1</fullName>
    </recommendedName>
</protein>
<evidence type="ECO:0000256" key="1">
    <source>
        <dbReference type="ARBA" id="ARBA00004123"/>
    </source>
</evidence>
<evidence type="ECO:0000256" key="3">
    <source>
        <dbReference type="ARBA" id="ARBA00023242"/>
    </source>
</evidence>
<dbReference type="InterPro" id="IPR031425">
    <property type="entry name" value="NPR1/NH1-interacting"/>
</dbReference>
<feature type="compositionally biased region" description="Basic and acidic residues" evidence="4">
    <location>
        <begin position="10"/>
        <end position="21"/>
    </location>
</feature>
<organism evidence="5 6">
    <name type="scientific">Morella rubra</name>
    <name type="common">Chinese bayberry</name>
    <dbReference type="NCBI Taxonomy" id="262757"/>
    <lineage>
        <taxon>Eukaryota</taxon>
        <taxon>Viridiplantae</taxon>
        <taxon>Streptophyta</taxon>
        <taxon>Embryophyta</taxon>
        <taxon>Tracheophyta</taxon>
        <taxon>Spermatophyta</taxon>
        <taxon>Magnoliopsida</taxon>
        <taxon>eudicotyledons</taxon>
        <taxon>Gunneridae</taxon>
        <taxon>Pentapetalae</taxon>
        <taxon>rosids</taxon>
        <taxon>fabids</taxon>
        <taxon>Fagales</taxon>
        <taxon>Myricaceae</taxon>
        <taxon>Morella</taxon>
    </lineage>
</organism>
<sequence length="105" mass="12614">MEDDSSLRNGEGKHDDNEEDQVKMEKFYALIRSFREAQNYYKRKELNELEKKNKNKKIKRVGGDEQLSCWVPKFGEEDFTEDIEFRRPLIFLGPCNKEKDKKARH</sequence>
<keyword evidence="6" id="KW-1185">Reference proteome</keyword>
<evidence type="ECO:0008006" key="7">
    <source>
        <dbReference type="Google" id="ProtNLM"/>
    </source>
</evidence>
<dbReference type="OrthoDB" id="1110691at2759"/>
<keyword evidence="3" id="KW-0539">Nucleus</keyword>
<evidence type="ECO:0000313" key="5">
    <source>
        <dbReference type="EMBL" id="KAB1216951.1"/>
    </source>
</evidence>
<evidence type="ECO:0000313" key="6">
    <source>
        <dbReference type="Proteomes" id="UP000516437"/>
    </source>
</evidence>
<evidence type="ECO:0000256" key="4">
    <source>
        <dbReference type="SAM" id="MobiDB-lite"/>
    </source>
</evidence>
<dbReference type="PANTHER" id="PTHR33669">
    <property type="entry name" value="PROTEIN NEGATIVE REGULATOR OF RESISTANCE"/>
    <property type="match status" value="1"/>
</dbReference>
<feature type="region of interest" description="Disordered" evidence="4">
    <location>
        <begin position="1"/>
        <end position="21"/>
    </location>
</feature>
<name>A0A6A1VVJ0_9ROSI</name>
<reference evidence="5 6" key="1">
    <citation type="journal article" date="2019" name="Plant Biotechnol. J.">
        <title>The red bayberry genome and genetic basis of sex determination.</title>
        <authorList>
            <person name="Jia H.M."/>
            <person name="Jia H.J."/>
            <person name="Cai Q.L."/>
            <person name="Wang Y."/>
            <person name="Zhao H.B."/>
            <person name="Yang W.F."/>
            <person name="Wang G.Y."/>
            <person name="Li Y.H."/>
            <person name="Zhan D.L."/>
            <person name="Shen Y.T."/>
            <person name="Niu Q.F."/>
            <person name="Chang L."/>
            <person name="Qiu J."/>
            <person name="Zhao L."/>
            <person name="Xie H.B."/>
            <person name="Fu W.Y."/>
            <person name="Jin J."/>
            <person name="Li X.W."/>
            <person name="Jiao Y."/>
            <person name="Zhou C.C."/>
            <person name="Tu T."/>
            <person name="Chai C.Y."/>
            <person name="Gao J.L."/>
            <person name="Fan L.J."/>
            <person name="van de Weg E."/>
            <person name="Wang J.Y."/>
            <person name="Gao Z.S."/>
        </authorList>
    </citation>
    <scope>NUCLEOTIDE SEQUENCE [LARGE SCALE GENOMIC DNA]</scope>
    <source>
        <tissue evidence="5">Leaves</tissue>
    </source>
</reference>
<dbReference type="GO" id="GO:0010112">
    <property type="term" value="P:regulation of systemic acquired resistance"/>
    <property type="evidence" value="ECO:0007669"/>
    <property type="project" value="InterPro"/>
</dbReference>
<dbReference type="GO" id="GO:0005634">
    <property type="term" value="C:nucleus"/>
    <property type="evidence" value="ECO:0007669"/>
    <property type="project" value="UniProtKB-SubCell"/>
</dbReference>
<gene>
    <name evidence="5" type="ORF">CJ030_MR4G016036</name>
</gene>
<dbReference type="Proteomes" id="UP000516437">
    <property type="component" value="Chromosome 4"/>
</dbReference>
<dbReference type="PANTHER" id="PTHR33669:SF1">
    <property type="entry name" value="PROTEIN NIM1-INTERACTING 1"/>
    <property type="match status" value="1"/>
</dbReference>
<dbReference type="EMBL" id="RXIC02000022">
    <property type="protein sequence ID" value="KAB1216951.1"/>
    <property type="molecule type" value="Genomic_DNA"/>
</dbReference>
<comment type="similarity">
    <text evidence="2">Belongs to the NPR1-interactor family.</text>
</comment>
<dbReference type="AlphaFoldDB" id="A0A6A1VVJ0"/>
<comment type="caution">
    <text evidence="5">The sequence shown here is derived from an EMBL/GenBank/DDBJ whole genome shotgun (WGS) entry which is preliminary data.</text>
</comment>